<evidence type="ECO:0000313" key="2">
    <source>
        <dbReference type="EMBL" id="SPQ95790.1"/>
    </source>
</evidence>
<geneLocation type="mitochondrion" evidence="2"/>
<dbReference type="Gene3D" id="1.25.10.10">
    <property type="entry name" value="Leucine-rich Repeat Variant"/>
    <property type="match status" value="1"/>
</dbReference>
<dbReference type="AlphaFoldDB" id="A0A3P3Y720"/>
<dbReference type="Proteomes" id="UP000290189">
    <property type="component" value="Unassembled WGS sequence"/>
</dbReference>
<dbReference type="SUPFAM" id="SSF48371">
    <property type="entry name" value="ARM repeat"/>
    <property type="match status" value="1"/>
</dbReference>
<proteinExistence type="predicted"/>
<keyword evidence="2" id="KW-0496">Mitochondrion</keyword>
<feature type="region of interest" description="Disordered" evidence="1">
    <location>
        <begin position="735"/>
        <end position="798"/>
    </location>
</feature>
<feature type="compositionally biased region" description="Acidic residues" evidence="1">
    <location>
        <begin position="781"/>
        <end position="794"/>
    </location>
</feature>
<reference evidence="2 3" key="1">
    <citation type="submission" date="2018-03" db="EMBL/GenBank/DDBJ databases">
        <authorList>
            <person name="Fogelqvist J."/>
        </authorList>
    </citation>
    <scope>NUCLEOTIDE SEQUENCE [LARGE SCALE GENOMIC DNA]</scope>
</reference>
<sequence length="844" mass="89853">MDVDWRRRPVDEWPALVRYLLENGDGHGPSTPRTDAMAAALNDMVASLPTAALVRALDATVTGTSDPVARDAAHRALYAHLARQSALPPGDLFEMVRPLVVAGLTDVWSATRKHCAHALPLLLDRCTDPAQIRTLFHDLVAAATTGRTWQAVQGAAGAINALVRSFQWQIAPDATNRLHLAVGAMTFDAMPAFIRDALPPTMYRLMGHAQTTVRETAIRALAAYLSRAPAAATEAALATTMRGLGESRDDAFRTEGLLGFAVEVVSRLPPAYLLSTWATYFDTVQAMLGHRASTVRQMASRVFLALVARHRDAHVADRAVLVGHVMQSLASGWARAPGVVEPAPGADHHPAMPTTTAPASMFPPVDRPAAASANWESKEGHLLAYELIVVVLSAAMDHDAPCRPAAGRPHRGSVVALAGRPLQRRCSHHQHQQDAPERLRSQSLPNLAMSDQEETSHLLSYLESAGSSSAGDACAGRPPLGRTCTDCQSEYFPADAIARPSLVLRAWLLQCVASAVDGRWELRRMADQVSPAIVRLLVHLRPTIADDLLRSATDRVGRLAACLVARHHGRAAPDTTMLRQWVSSSPGADDPLLAAALDALVSNAAVEGDVDAVVAGCGRVPGRYASWLLPRIWSAMGALVGRCRDARLISAVVDLAVRCDNAATRNGAVLAIRDMVDSMGDDHVMLAAVVTGACALLIATGDVDVKAVLDVMHCAASRTQALDGIRYEVDLLTPGQGRRASTTPSALGRPAAPGHRRKAPSLDSGTALSRSSSDGDVAGDAGDDWDDWDSDSDAGDDHLEKVADAGDLDRADLLNAVQRLQVKVADVLRLLLPADDVIAPDHVI</sequence>
<name>A0A3P3Y720_PLABS</name>
<dbReference type="InterPro" id="IPR011989">
    <property type="entry name" value="ARM-like"/>
</dbReference>
<dbReference type="EMBL" id="OVEO01000004">
    <property type="protein sequence ID" value="SPQ95790.1"/>
    <property type="molecule type" value="Genomic_DNA"/>
</dbReference>
<organism evidence="2 3">
    <name type="scientific">Plasmodiophora brassicae</name>
    <name type="common">Clubroot disease agent</name>
    <dbReference type="NCBI Taxonomy" id="37360"/>
    <lineage>
        <taxon>Eukaryota</taxon>
        <taxon>Sar</taxon>
        <taxon>Rhizaria</taxon>
        <taxon>Endomyxa</taxon>
        <taxon>Phytomyxea</taxon>
        <taxon>Plasmodiophorida</taxon>
        <taxon>Plasmodiophoridae</taxon>
        <taxon>Plasmodiophora</taxon>
    </lineage>
</organism>
<evidence type="ECO:0000256" key="1">
    <source>
        <dbReference type="SAM" id="MobiDB-lite"/>
    </source>
</evidence>
<accession>A0A3P3Y720</accession>
<protein>
    <submittedName>
        <fullName evidence="2">Uncharacterized protein</fullName>
    </submittedName>
</protein>
<evidence type="ECO:0000313" key="3">
    <source>
        <dbReference type="Proteomes" id="UP000290189"/>
    </source>
</evidence>
<gene>
    <name evidence="2" type="ORF">PLBR_LOCUS3005</name>
</gene>
<feature type="compositionally biased region" description="Low complexity" evidence="1">
    <location>
        <begin position="771"/>
        <end position="780"/>
    </location>
</feature>
<dbReference type="InterPro" id="IPR016024">
    <property type="entry name" value="ARM-type_fold"/>
</dbReference>